<reference evidence="2" key="1">
    <citation type="journal article" date="2015" name="Nature">
        <title>Complex archaea that bridge the gap between prokaryotes and eukaryotes.</title>
        <authorList>
            <person name="Spang A."/>
            <person name="Saw J.H."/>
            <person name="Jorgensen S.L."/>
            <person name="Zaremba-Niedzwiedzka K."/>
            <person name="Martijn J."/>
            <person name="Lind A.E."/>
            <person name="van Eijk R."/>
            <person name="Schleper C."/>
            <person name="Guy L."/>
            <person name="Ettema T.J."/>
        </authorList>
    </citation>
    <scope>NUCLEOTIDE SEQUENCE</scope>
</reference>
<dbReference type="SUPFAM" id="SSF57783">
    <property type="entry name" value="Zinc beta-ribbon"/>
    <property type="match status" value="1"/>
</dbReference>
<dbReference type="GO" id="GO:0003677">
    <property type="term" value="F:DNA binding"/>
    <property type="evidence" value="ECO:0007669"/>
    <property type="project" value="InterPro"/>
</dbReference>
<dbReference type="GO" id="GO:0006260">
    <property type="term" value="P:DNA replication"/>
    <property type="evidence" value="ECO:0007669"/>
    <property type="project" value="InterPro"/>
</dbReference>
<feature type="non-terminal residue" evidence="2">
    <location>
        <position position="51"/>
    </location>
</feature>
<dbReference type="InterPro" id="IPR036977">
    <property type="entry name" value="DNA_primase_Znf_CHC2"/>
</dbReference>
<comment type="caution">
    <text evidence="2">The sequence shown here is derived from an EMBL/GenBank/DDBJ whole genome shotgun (WGS) entry which is preliminary data.</text>
</comment>
<feature type="domain" description="Zinc finger CHC2-type" evidence="1">
    <location>
        <begin position="2"/>
        <end position="32"/>
    </location>
</feature>
<dbReference type="GO" id="GO:0008270">
    <property type="term" value="F:zinc ion binding"/>
    <property type="evidence" value="ECO:0007669"/>
    <property type="project" value="InterPro"/>
</dbReference>
<protein>
    <recommendedName>
        <fullName evidence="1">Zinc finger CHC2-type domain-containing protein</fullName>
    </recommendedName>
</protein>
<evidence type="ECO:0000313" key="2">
    <source>
        <dbReference type="EMBL" id="KKL80037.1"/>
    </source>
</evidence>
<sequence>MRCPFHEDRHPSFYVNKLTGSWFCHSGCGGGGFFDLYERLKLIDHEPVMRA</sequence>
<gene>
    <name evidence="2" type="ORF">LCGC14_2008850</name>
</gene>
<evidence type="ECO:0000259" key="1">
    <source>
        <dbReference type="Pfam" id="PF01807"/>
    </source>
</evidence>
<dbReference type="Gene3D" id="3.90.580.10">
    <property type="entry name" value="Zinc finger, CHC2-type domain"/>
    <property type="match status" value="1"/>
</dbReference>
<proteinExistence type="predicted"/>
<organism evidence="2">
    <name type="scientific">marine sediment metagenome</name>
    <dbReference type="NCBI Taxonomy" id="412755"/>
    <lineage>
        <taxon>unclassified sequences</taxon>
        <taxon>metagenomes</taxon>
        <taxon>ecological metagenomes</taxon>
    </lineage>
</organism>
<dbReference type="GO" id="GO:0003899">
    <property type="term" value="F:DNA-directed RNA polymerase activity"/>
    <property type="evidence" value="ECO:0007669"/>
    <property type="project" value="InterPro"/>
</dbReference>
<dbReference type="AlphaFoldDB" id="A0A0F9HY01"/>
<dbReference type="EMBL" id="LAZR01022979">
    <property type="protein sequence ID" value="KKL80037.1"/>
    <property type="molecule type" value="Genomic_DNA"/>
</dbReference>
<dbReference type="Pfam" id="PF01807">
    <property type="entry name" value="Zn_ribbon_DnaG"/>
    <property type="match status" value="1"/>
</dbReference>
<dbReference type="InterPro" id="IPR002694">
    <property type="entry name" value="Znf_CHC2"/>
</dbReference>
<accession>A0A0F9HY01</accession>
<name>A0A0F9HY01_9ZZZZ</name>